<dbReference type="OrthoDB" id="2290056at2759"/>
<reference evidence="1" key="1">
    <citation type="submission" date="2020-01" db="EMBL/GenBank/DDBJ databases">
        <title>Genome Sequencing of Three Apophysomyces-Like Fungal Strains Confirms a Novel Fungal Genus in the Mucoromycota with divergent Burkholderia-like Endosymbiotic Bacteria.</title>
        <authorList>
            <person name="Stajich J.E."/>
            <person name="Macias A.M."/>
            <person name="Carter-House D."/>
            <person name="Lovett B."/>
            <person name="Kasson L.R."/>
            <person name="Berry K."/>
            <person name="Grigoriev I."/>
            <person name="Chang Y."/>
            <person name="Spatafora J."/>
            <person name="Kasson M.T."/>
        </authorList>
    </citation>
    <scope>NUCLEOTIDE SEQUENCE</scope>
    <source>
        <strain evidence="1">NRRL A-21654</strain>
    </source>
</reference>
<proteinExistence type="predicted"/>
<keyword evidence="2" id="KW-1185">Reference proteome</keyword>
<dbReference type="AlphaFoldDB" id="A0A8H7BJ73"/>
<gene>
    <name evidence="1" type="ORF">EC973_005985</name>
</gene>
<sequence>MTDLDIQASNSDLYNKKSWEKISVKGQLNFAGHGHYTDRIDITKPLQIQYNKHVVSHSFEIIDLPQGMDVLLGFDIIPKLGIALVSIATKWDDSKQNSNNSDKIIDILEPNNSPARTAKEHATFITAIQPYINANEAILKTSFCTVSESIVELPTPAGQYAYQYQYPIPFKLKPVIDEVVKIWLMEGTIIRAPVNTA</sequence>
<comment type="caution">
    <text evidence="1">The sequence shown here is derived from an EMBL/GenBank/DDBJ whole genome shotgun (WGS) entry which is preliminary data.</text>
</comment>
<organism evidence="1 2">
    <name type="scientific">Apophysomyces ossiformis</name>
    <dbReference type="NCBI Taxonomy" id="679940"/>
    <lineage>
        <taxon>Eukaryota</taxon>
        <taxon>Fungi</taxon>
        <taxon>Fungi incertae sedis</taxon>
        <taxon>Mucoromycota</taxon>
        <taxon>Mucoromycotina</taxon>
        <taxon>Mucoromycetes</taxon>
        <taxon>Mucorales</taxon>
        <taxon>Mucorineae</taxon>
        <taxon>Mucoraceae</taxon>
        <taxon>Apophysomyces</taxon>
    </lineage>
</organism>
<name>A0A8H7BJ73_9FUNG</name>
<accession>A0A8H7BJ73</accession>
<evidence type="ECO:0000313" key="1">
    <source>
        <dbReference type="EMBL" id="KAF7720830.1"/>
    </source>
</evidence>
<dbReference type="Proteomes" id="UP000605846">
    <property type="component" value="Unassembled WGS sequence"/>
</dbReference>
<protein>
    <submittedName>
        <fullName evidence="1">Uncharacterized protein</fullName>
    </submittedName>
</protein>
<dbReference type="EMBL" id="JABAYA010000351">
    <property type="protein sequence ID" value="KAF7720830.1"/>
    <property type="molecule type" value="Genomic_DNA"/>
</dbReference>
<evidence type="ECO:0000313" key="2">
    <source>
        <dbReference type="Proteomes" id="UP000605846"/>
    </source>
</evidence>